<proteinExistence type="predicted"/>
<dbReference type="EMBL" id="CAFBLX010000289">
    <property type="protein sequence ID" value="CAB4913112.1"/>
    <property type="molecule type" value="Genomic_DNA"/>
</dbReference>
<name>A0A6J7GZF0_9ZZZZ</name>
<organism evidence="1">
    <name type="scientific">freshwater metagenome</name>
    <dbReference type="NCBI Taxonomy" id="449393"/>
    <lineage>
        <taxon>unclassified sequences</taxon>
        <taxon>metagenomes</taxon>
        <taxon>ecological metagenomes</taxon>
    </lineage>
</organism>
<reference evidence="1" key="1">
    <citation type="submission" date="2020-05" db="EMBL/GenBank/DDBJ databases">
        <authorList>
            <person name="Chiriac C."/>
            <person name="Salcher M."/>
            <person name="Ghai R."/>
            <person name="Kavagutti S V."/>
        </authorList>
    </citation>
    <scope>NUCLEOTIDE SEQUENCE</scope>
</reference>
<accession>A0A6J7GZF0</accession>
<dbReference type="AlphaFoldDB" id="A0A6J7GZF0"/>
<evidence type="ECO:0000313" key="1">
    <source>
        <dbReference type="EMBL" id="CAB4913112.1"/>
    </source>
</evidence>
<protein>
    <submittedName>
        <fullName evidence="1">Unannotated protein</fullName>
    </submittedName>
</protein>
<gene>
    <name evidence="1" type="ORF">UFOPK3472_03162</name>
</gene>
<sequence>MYARRDCLAASAAVLRQRATPLVALGPSQRATHRADCHGTTASIPASVASSIASSERSAFGSA</sequence>